<reference evidence="1 2" key="1">
    <citation type="submission" date="2019-05" db="EMBL/GenBank/DDBJ databases">
        <title>Nakamurella sp. N5BH11, whole genome shotgun sequence.</title>
        <authorList>
            <person name="Tuo L."/>
        </authorList>
    </citation>
    <scope>NUCLEOTIDE SEQUENCE [LARGE SCALE GENOMIC DNA]</scope>
    <source>
        <strain evidence="1 2">N5BH11</strain>
    </source>
</reference>
<proteinExistence type="predicted"/>
<dbReference type="Proteomes" id="UP000306985">
    <property type="component" value="Unassembled WGS sequence"/>
</dbReference>
<evidence type="ECO:0000313" key="1">
    <source>
        <dbReference type="EMBL" id="TKV60498.1"/>
    </source>
</evidence>
<evidence type="ECO:0000313" key="2">
    <source>
        <dbReference type="Proteomes" id="UP000306985"/>
    </source>
</evidence>
<protein>
    <recommendedName>
        <fullName evidence="3">RNHCP domain-containing protein</fullName>
    </recommendedName>
</protein>
<accession>A0A4U6QK76</accession>
<dbReference type="EMBL" id="SZZH01000001">
    <property type="protein sequence ID" value="TKV60498.1"/>
    <property type="molecule type" value="Genomic_DNA"/>
</dbReference>
<comment type="caution">
    <text evidence="1">The sequence shown here is derived from an EMBL/GenBank/DDBJ whole genome shotgun (WGS) entry which is preliminary data.</text>
</comment>
<name>A0A4U6QK76_9ACTN</name>
<dbReference type="AlphaFoldDB" id="A0A4U6QK76"/>
<keyword evidence="2" id="KW-1185">Reference proteome</keyword>
<sequence>MTTTAAATVPVGGPIELGHEHGWMIESRHSTSQGWVVYVRCAGCGARRVDVQESAGAIPVPYSGIVL</sequence>
<gene>
    <name evidence="1" type="ORF">FDO65_01965</name>
</gene>
<evidence type="ECO:0008006" key="3">
    <source>
        <dbReference type="Google" id="ProtNLM"/>
    </source>
</evidence>
<organism evidence="1 2">
    <name type="scientific">Nakamurella flava</name>
    <dbReference type="NCBI Taxonomy" id="2576308"/>
    <lineage>
        <taxon>Bacteria</taxon>
        <taxon>Bacillati</taxon>
        <taxon>Actinomycetota</taxon>
        <taxon>Actinomycetes</taxon>
        <taxon>Nakamurellales</taxon>
        <taxon>Nakamurellaceae</taxon>
        <taxon>Nakamurella</taxon>
    </lineage>
</organism>
<dbReference type="OrthoDB" id="4484477at2"/>